<accession>A0A183DUI8</accession>
<dbReference type="AlphaFoldDB" id="A0A183DUI8"/>
<dbReference type="Gene3D" id="2.60.40.3980">
    <property type="entry name" value="Cell-cell fusogen EFF/AFF, domain 3"/>
    <property type="match status" value="2"/>
</dbReference>
<sequence length="736" mass="83177">MLREFQLRIFFSHSGCLKIEWSADDKFAAAGDEQARTIEMNIRIGLHNTVCFRLENDTSDRDSLFADVLTVRSQDQGWLHTLTLSQLEHHHPISQQYEFAIPEVRASCICECDSSSDASCFRTFHPNQADTGCAPGTQSKLCCEVNFVPYQNKTYMAVKLEQPTTFVVLKYAAYDYTAGRWIEKDKSTARVEIDGRTQRLFLDRWRRIELGVSVGGRASHQLETGMYFAVSNPGGEMDELRQQSINELNENSFEKLGWFRKDSAGHFVVRNGKVKMQRVHLAKVDNCKDQKSQSYLDAHHYVDRNDPENPERFILEAPVERMYPWVGSARIVDGSARHAVVTHTDGTNVDVALQLHDETCSLSFVHDFSKVDDFSGTIIVDFKSNRFFNLTVYNATGIMHGTVKKTADKNSIDEFYFTAYISEPRSANKTLIVPLPALIGGSDRMICLRADDDSSESEVCRVVVFKEVPLENPERFILEAPVERLYPWVGSARIVDGSARHAVVTHTDGTNVDVALQLHDETCSLSFVHDFSKVDDFSGTIIVDFKSNRFFNLTVYNATGILHGTVKKTADKNSIDEFYFTAYISEPRSANKTLIVPLPALIGGSDRMICLRADDDSSESEVCRVVIFKEVPLEINLLENTWREIDGHCPDCNKLTVNGFLSNLNPMNWATGISSISNFVMMLTDVIIYIIVLLVVYFLLTRCLIPLCRCTLCFPPSPFCCSFSLPRYKAKDVQHP</sequence>
<proteinExistence type="predicted"/>
<dbReference type="PANTHER" id="PTHR37415:SF2">
    <property type="entry name" value="EFF-1A-RELATED"/>
    <property type="match status" value="1"/>
</dbReference>
<dbReference type="Proteomes" id="UP000271098">
    <property type="component" value="Unassembled WGS sequence"/>
</dbReference>
<evidence type="ECO:0000256" key="1">
    <source>
        <dbReference type="SAM" id="Phobius"/>
    </source>
</evidence>
<name>A0A183DUI8_9BILA</name>
<dbReference type="OrthoDB" id="5816567at2759"/>
<dbReference type="EMBL" id="UYRT01079273">
    <property type="protein sequence ID" value="VDN20349.1"/>
    <property type="molecule type" value="Genomic_DNA"/>
</dbReference>
<reference evidence="4" key="1">
    <citation type="submission" date="2016-06" db="UniProtKB">
        <authorList>
            <consortium name="WormBaseParasite"/>
        </authorList>
    </citation>
    <scope>IDENTIFICATION</scope>
</reference>
<keyword evidence="1" id="KW-0472">Membrane</keyword>
<organism evidence="4">
    <name type="scientific">Gongylonema pulchrum</name>
    <dbReference type="NCBI Taxonomy" id="637853"/>
    <lineage>
        <taxon>Eukaryota</taxon>
        <taxon>Metazoa</taxon>
        <taxon>Ecdysozoa</taxon>
        <taxon>Nematoda</taxon>
        <taxon>Chromadorea</taxon>
        <taxon>Rhabditida</taxon>
        <taxon>Spirurina</taxon>
        <taxon>Spiruromorpha</taxon>
        <taxon>Spiruroidea</taxon>
        <taxon>Gongylonematidae</taxon>
        <taxon>Gongylonema</taxon>
    </lineage>
</organism>
<dbReference type="WBParaSite" id="GPUH_0001239301-mRNA-1">
    <property type="protein sequence ID" value="GPUH_0001239301-mRNA-1"/>
    <property type="gene ID" value="GPUH_0001239301"/>
</dbReference>
<evidence type="ECO:0000313" key="4">
    <source>
        <dbReference type="WBParaSite" id="GPUH_0001239301-mRNA-1"/>
    </source>
</evidence>
<keyword evidence="1" id="KW-1133">Transmembrane helix</keyword>
<keyword evidence="1" id="KW-0812">Transmembrane</keyword>
<gene>
    <name evidence="2" type="ORF">GPUH_LOCUS12379</name>
</gene>
<dbReference type="Pfam" id="PF14884">
    <property type="entry name" value="EFF-AFF"/>
    <property type="match status" value="1"/>
</dbReference>
<dbReference type="Gene3D" id="2.60.98.60">
    <property type="entry name" value="Cell-cell fusogen EFF/AFF, domain 1"/>
    <property type="match status" value="4"/>
</dbReference>
<feature type="transmembrane region" description="Helical" evidence="1">
    <location>
        <begin position="679"/>
        <end position="700"/>
    </location>
</feature>
<keyword evidence="3" id="KW-1185">Reference proteome</keyword>
<protein>
    <submittedName>
        <fullName evidence="4">Receptor protein-tyrosine kinase</fullName>
    </submittedName>
</protein>
<dbReference type="PANTHER" id="PTHR37415">
    <property type="entry name" value="EFF-1A"/>
    <property type="match status" value="1"/>
</dbReference>
<reference evidence="2 3" key="2">
    <citation type="submission" date="2018-11" db="EMBL/GenBank/DDBJ databases">
        <authorList>
            <consortium name="Pathogen Informatics"/>
        </authorList>
    </citation>
    <scope>NUCLEOTIDE SEQUENCE [LARGE SCALE GENOMIC DNA]</scope>
</reference>
<dbReference type="GO" id="GO:0044291">
    <property type="term" value="C:cell-cell contact zone"/>
    <property type="evidence" value="ECO:0007669"/>
    <property type="project" value="TreeGrafter"/>
</dbReference>
<dbReference type="InterPro" id="IPR043076">
    <property type="entry name" value="Fusogen_EFF/AFF_dom3"/>
</dbReference>
<evidence type="ECO:0000313" key="2">
    <source>
        <dbReference type="EMBL" id="VDN20349.1"/>
    </source>
</evidence>
<dbReference type="InterPro" id="IPR029213">
    <property type="entry name" value="Fusogen_EFF/AFF"/>
</dbReference>
<evidence type="ECO:0000313" key="3">
    <source>
        <dbReference type="Proteomes" id="UP000271098"/>
    </source>
</evidence>
<dbReference type="GO" id="GO:0000768">
    <property type="term" value="P:syncytium formation by plasma membrane fusion"/>
    <property type="evidence" value="ECO:0007669"/>
    <property type="project" value="TreeGrafter"/>
</dbReference>